<dbReference type="SUPFAM" id="SSF54637">
    <property type="entry name" value="Thioesterase/thiol ester dehydrase-isomerase"/>
    <property type="match status" value="1"/>
</dbReference>
<dbReference type="AlphaFoldDB" id="A0A074L297"/>
<dbReference type="STRING" id="1048983.EL17_02610"/>
<evidence type="ECO:0000259" key="3">
    <source>
        <dbReference type="Pfam" id="PF03061"/>
    </source>
</evidence>
<evidence type="ECO:0000256" key="1">
    <source>
        <dbReference type="ARBA" id="ARBA00008324"/>
    </source>
</evidence>
<dbReference type="RefSeq" id="WP_035070459.1">
    <property type="nucleotide sequence ID" value="NZ_JMIH01000014.1"/>
</dbReference>
<accession>A0A074L297</accession>
<name>A0A074L297_9BACT</name>
<keyword evidence="2" id="KW-0378">Hydrolase</keyword>
<evidence type="ECO:0000313" key="4">
    <source>
        <dbReference type="EMBL" id="KEO74585.1"/>
    </source>
</evidence>
<dbReference type="InterPro" id="IPR006683">
    <property type="entry name" value="Thioestr_dom"/>
</dbReference>
<protein>
    <submittedName>
        <fullName evidence="4">Thioesterase</fullName>
    </submittedName>
</protein>
<dbReference type="PANTHER" id="PTHR43240:SF5">
    <property type="entry name" value="1,4-DIHYDROXY-2-NAPHTHOYL-COA THIOESTERASE 1"/>
    <property type="match status" value="1"/>
</dbReference>
<dbReference type="Gene3D" id="3.10.129.10">
    <property type="entry name" value="Hotdog Thioesterase"/>
    <property type="match status" value="1"/>
</dbReference>
<comment type="similarity">
    <text evidence="1">Belongs to the thioesterase PaaI family.</text>
</comment>
<dbReference type="CDD" id="cd03443">
    <property type="entry name" value="PaaI_thioesterase"/>
    <property type="match status" value="1"/>
</dbReference>
<organism evidence="4 5">
    <name type="scientific">Anditalea andensis</name>
    <dbReference type="NCBI Taxonomy" id="1048983"/>
    <lineage>
        <taxon>Bacteria</taxon>
        <taxon>Pseudomonadati</taxon>
        <taxon>Bacteroidota</taxon>
        <taxon>Cytophagia</taxon>
        <taxon>Cytophagales</taxon>
        <taxon>Cytophagaceae</taxon>
        <taxon>Anditalea</taxon>
    </lineage>
</organism>
<feature type="domain" description="Thioesterase" evidence="3">
    <location>
        <begin position="50"/>
        <end position="128"/>
    </location>
</feature>
<dbReference type="InterPro" id="IPR003736">
    <property type="entry name" value="PAAI_dom"/>
</dbReference>
<reference evidence="4 5" key="1">
    <citation type="submission" date="2014-04" db="EMBL/GenBank/DDBJ databases">
        <title>Characterization and application of a salt tolerant electro-active bacterium.</title>
        <authorList>
            <person name="Yang L."/>
            <person name="Wei S."/>
            <person name="Tay Q.X.M."/>
        </authorList>
    </citation>
    <scope>NUCLEOTIDE SEQUENCE [LARGE SCALE GENOMIC DNA]</scope>
    <source>
        <strain evidence="4 5">LY1</strain>
    </source>
</reference>
<dbReference type="GO" id="GO:0061522">
    <property type="term" value="F:1,4-dihydroxy-2-naphthoyl-CoA thioesterase activity"/>
    <property type="evidence" value="ECO:0007669"/>
    <property type="project" value="TreeGrafter"/>
</dbReference>
<dbReference type="NCBIfam" id="TIGR00369">
    <property type="entry name" value="unchar_dom_1"/>
    <property type="match status" value="1"/>
</dbReference>
<keyword evidence="5" id="KW-1185">Reference proteome</keyword>
<proteinExistence type="inferred from homology"/>
<dbReference type="PANTHER" id="PTHR43240">
    <property type="entry name" value="1,4-DIHYDROXY-2-NAPHTHOYL-COA THIOESTERASE 1"/>
    <property type="match status" value="1"/>
</dbReference>
<dbReference type="eggNOG" id="COG2050">
    <property type="taxonomic scope" value="Bacteria"/>
</dbReference>
<dbReference type="InterPro" id="IPR029069">
    <property type="entry name" value="HotDog_dom_sf"/>
</dbReference>
<comment type="caution">
    <text evidence="4">The sequence shown here is derived from an EMBL/GenBank/DDBJ whole genome shotgun (WGS) entry which is preliminary data.</text>
</comment>
<evidence type="ECO:0000256" key="2">
    <source>
        <dbReference type="ARBA" id="ARBA00022801"/>
    </source>
</evidence>
<evidence type="ECO:0000313" key="5">
    <source>
        <dbReference type="Proteomes" id="UP000027821"/>
    </source>
</evidence>
<dbReference type="Pfam" id="PF03061">
    <property type="entry name" value="4HBT"/>
    <property type="match status" value="1"/>
</dbReference>
<dbReference type="EMBL" id="JMIH01000014">
    <property type="protein sequence ID" value="KEO74585.1"/>
    <property type="molecule type" value="Genomic_DNA"/>
</dbReference>
<dbReference type="OrthoDB" id="9798208at2"/>
<gene>
    <name evidence="4" type="ORF">EL17_02610</name>
</gene>
<dbReference type="Proteomes" id="UP000027821">
    <property type="component" value="Unassembled WGS sequence"/>
</dbReference>
<dbReference type="GO" id="GO:0005829">
    <property type="term" value="C:cytosol"/>
    <property type="evidence" value="ECO:0007669"/>
    <property type="project" value="TreeGrafter"/>
</dbReference>
<sequence>MIFNKNLSLDFLNKLAKDTMTSHIGITFTDIGEDYISASMPVDDRTKQSYGMLHGGANVVLAETLGSVAANFTIDQESQYCVGLEINANHLKPVKDGFVKGTARPVHIGKKTQVWEIKIFNSNDQLSCISRITLAVLDK</sequence>